<evidence type="ECO:0000313" key="2">
    <source>
        <dbReference type="EMBL" id="TQV81768.1"/>
    </source>
</evidence>
<feature type="transmembrane region" description="Helical" evidence="1">
    <location>
        <begin position="57"/>
        <end position="79"/>
    </location>
</feature>
<feature type="transmembrane region" description="Helical" evidence="1">
    <location>
        <begin position="148"/>
        <end position="166"/>
    </location>
</feature>
<evidence type="ECO:0008006" key="4">
    <source>
        <dbReference type="Google" id="ProtNLM"/>
    </source>
</evidence>
<dbReference type="EMBL" id="VHSH01000002">
    <property type="protein sequence ID" value="TQV81768.1"/>
    <property type="molecule type" value="Genomic_DNA"/>
</dbReference>
<dbReference type="AlphaFoldDB" id="A0A545TX20"/>
<evidence type="ECO:0000256" key="1">
    <source>
        <dbReference type="SAM" id="Phobius"/>
    </source>
</evidence>
<comment type="caution">
    <text evidence="2">The sequence shown here is derived from an EMBL/GenBank/DDBJ whole genome shotgun (WGS) entry which is preliminary data.</text>
</comment>
<keyword evidence="1" id="KW-0472">Membrane</keyword>
<feature type="transmembrane region" description="Helical" evidence="1">
    <location>
        <begin position="99"/>
        <end position="119"/>
    </location>
</feature>
<feature type="transmembrane region" description="Helical" evidence="1">
    <location>
        <begin position="173"/>
        <end position="193"/>
    </location>
</feature>
<keyword evidence="1" id="KW-1133">Transmembrane helix</keyword>
<protein>
    <recommendedName>
        <fullName evidence="4">Tripartite tricarboxylate transporter TctB family protein</fullName>
    </recommendedName>
</protein>
<dbReference type="OrthoDB" id="7867876at2"/>
<gene>
    <name evidence="2" type="ORF">FKG95_05865</name>
</gene>
<accession>A0A545TX20</accession>
<evidence type="ECO:0000313" key="3">
    <source>
        <dbReference type="Proteomes" id="UP000315252"/>
    </source>
</evidence>
<proteinExistence type="predicted"/>
<sequence length="204" mass="22081">MRLGGKEKREALNPWDIGFGAALLVFALWALFFWFPADIPTGFFFINSVGREEPGDAFFPIILASLLAGLSLIQMILSWRNRRSGDEAGVTGGITLSNLKFLALFLTVVGVGLGLMYWLGPVTVAVLNAAGLLDGTYRNFSDTVPYKYLGYVAGGSVMTLALIVWAEGRVRPVAVMIVIAVLVVAILLFDVALRNVLLPPNADF</sequence>
<reference evidence="2 3" key="1">
    <citation type="submission" date="2019-06" db="EMBL/GenBank/DDBJ databases">
        <title>Whole genome sequence for Rhodospirillaceae sp. R148.</title>
        <authorList>
            <person name="Wang G."/>
        </authorList>
    </citation>
    <scope>NUCLEOTIDE SEQUENCE [LARGE SCALE GENOMIC DNA]</scope>
    <source>
        <strain evidence="2 3">R148</strain>
    </source>
</reference>
<organism evidence="2 3">
    <name type="scientific">Denitrobaculum tricleocarpae</name>
    <dbReference type="NCBI Taxonomy" id="2591009"/>
    <lineage>
        <taxon>Bacteria</taxon>
        <taxon>Pseudomonadati</taxon>
        <taxon>Pseudomonadota</taxon>
        <taxon>Alphaproteobacteria</taxon>
        <taxon>Rhodospirillales</taxon>
        <taxon>Rhodospirillaceae</taxon>
        <taxon>Denitrobaculum</taxon>
    </lineage>
</organism>
<feature type="transmembrane region" description="Helical" evidence="1">
    <location>
        <begin position="12"/>
        <end position="37"/>
    </location>
</feature>
<dbReference type="Proteomes" id="UP000315252">
    <property type="component" value="Unassembled WGS sequence"/>
</dbReference>
<keyword evidence="3" id="KW-1185">Reference proteome</keyword>
<keyword evidence="1" id="KW-0812">Transmembrane</keyword>
<name>A0A545TX20_9PROT</name>
<dbReference type="RefSeq" id="WP_142895399.1">
    <property type="nucleotide sequence ID" value="NZ_ML660053.1"/>
</dbReference>